<proteinExistence type="predicted"/>
<dbReference type="EMBL" id="SDMP01000013">
    <property type="protein sequence ID" value="RYR16890.1"/>
    <property type="molecule type" value="Genomic_DNA"/>
</dbReference>
<sequence length="161" mass="18473">MEKKGCWETCRYNGRHTYTMEAISQDYSKLDSDTVAEAIRPLVETDPSIKRIEANMQHAGNIVVHRFDKQNEVFEVREMTSGKLYVHDVYKMTEVRKVYRFEFTPLGNPKTCPAYAGSTLVATPTLRRTSKGHPNLTQYLNKMDSRDMRGPRICCLCGDQG</sequence>
<dbReference type="AlphaFoldDB" id="A0A444ZRQ5"/>
<organism evidence="1 2">
    <name type="scientific">Arachis hypogaea</name>
    <name type="common">Peanut</name>
    <dbReference type="NCBI Taxonomy" id="3818"/>
    <lineage>
        <taxon>Eukaryota</taxon>
        <taxon>Viridiplantae</taxon>
        <taxon>Streptophyta</taxon>
        <taxon>Embryophyta</taxon>
        <taxon>Tracheophyta</taxon>
        <taxon>Spermatophyta</taxon>
        <taxon>Magnoliopsida</taxon>
        <taxon>eudicotyledons</taxon>
        <taxon>Gunneridae</taxon>
        <taxon>Pentapetalae</taxon>
        <taxon>rosids</taxon>
        <taxon>fabids</taxon>
        <taxon>Fabales</taxon>
        <taxon>Fabaceae</taxon>
        <taxon>Papilionoideae</taxon>
        <taxon>50 kb inversion clade</taxon>
        <taxon>dalbergioids sensu lato</taxon>
        <taxon>Dalbergieae</taxon>
        <taxon>Pterocarpus clade</taxon>
        <taxon>Arachis</taxon>
    </lineage>
</organism>
<name>A0A444ZRQ5_ARAHY</name>
<comment type="caution">
    <text evidence="1">The sequence shown here is derived from an EMBL/GenBank/DDBJ whole genome shotgun (WGS) entry which is preliminary data.</text>
</comment>
<gene>
    <name evidence="1" type="ORF">Ahy_B03g061742</name>
</gene>
<keyword evidence="2" id="KW-1185">Reference proteome</keyword>
<evidence type="ECO:0000313" key="1">
    <source>
        <dbReference type="EMBL" id="RYR16890.1"/>
    </source>
</evidence>
<reference evidence="1 2" key="1">
    <citation type="submission" date="2019-01" db="EMBL/GenBank/DDBJ databases">
        <title>Sequencing of cultivated peanut Arachis hypogaea provides insights into genome evolution and oil improvement.</title>
        <authorList>
            <person name="Chen X."/>
        </authorList>
    </citation>
    <scope>NUCLEOTIDE SEQUENCE [LARGE SCALE GENOMIC DNA]</scope>
    <source>
        <strain evidence="2">cv. Fuhuasheng</strain>
        <tissue evidence="1">Leaves</tissue>
    </source>
</reference>
<evidence type="ECO:0000313" key="2">
    <source>
        <dbReference type="Proteomes" id="UP000289738"/>
    </source>
</evidence>
<accession>A0A444ZRQ5</accession>
<protein>
    <submittedName>
        <fullName evidence="1">Uncharacterized protein</fullName>
    </submittedName>
</protein>
<dbReference type="Proteomes" id="UP000289738">
    <property type="component" value="Chromosome B03"/>
</dbReference>